<evidence type="ECO:0000313" key="3">
    <source>
        <dbReference type="Proteomes" id="UP000648722"/>
    </source>
</evidence>
<sequence length="223" mass="23662">MTRLTRLICLLAAFIPGLAACTRPEPVAAPDAADCHLIAVSSNGWHANYYLSSEAFAEDGPLRAAFPGARWFAIGWGDASAYVTGVNPLNSIAAIGWPTPSVMHVAALQRDPRDAYLSEYRDVALSGESLAILASALESELALDGQGYPLRVADGLDLRGGAFLAGRSSYHAFQTCNVWTAARLREAGLDVGWAGGHLLPSSLLNRLERTAPSRCPPSGEEAR</sequence>
<protein>
    <recommendedName>
        <fullName evidence="4">DUF2459 domain-containing protein</fullName>
    </recommendedName>
</protein>
<dbReference type="RefSeq" id="WP_188452232.1">
    <property type="nucleotide sequence ID" value="NZ_BMFS01000007.1"/>
</dbReference>
<dbReference type="EMBL" id="BMFS01000007">
    <property type="protein sequence ID" value="GGH02083.1"/>
    <property type="molecule type" value="Genomic_DNA"/>
</dbReference>
<reference evidence="3" key="1">
    <citation type="journal article" date="2019" name="Int. J. Syst. Evol. Microbiol.">
        <title>The Global Catalogue of Microorganisms (GCM) 10K type strain sequencing project: providing services to taxonomists for standard genome sequencing and annotation.</title>
        <authorList>
            <consortium name="The Broad Institute Genomics Platform"/>
            <consortium name="The Broad Institute Genome Sequencing Center for Infectious Disease"/>
            <person name="Wu L."/>
            <person name="Ma J."/>
        </authorList>
    </citation>
    <scope>NUCLEOTIDE SEQUENCE [LARGE SCALE GENOMIC DNA]</scope>
    <source>
        <strain evidence="3">CGMCC 1.12766</strain>
    </source>
</reference>
<keyword evidence="1" id="KW-0732">Signal</keyword>
<proteinExistence type="predicted"/>
<dbReference type="InterPro" id="IPR011727">
    <property type="entry name" value="CHP02117"/>
</dbReference>
<evidence type="ECO:0000313" key="2">
    <source>
        <dbReference type="EMBL" id="GGH02083.1"/>
    </source>
</evidence>
<dbReference type="PROSITE" id="PS51257">
    <property type="entry name" value="PROKAR_LIPOPROTEIN"/>
    <property type="match status" value="1"/>
</dbReference>
<comment type="caution">
    <text evidence="2">The sequence shown here is derived from an EMBL/GenBank/DDBJ whole genome shotgun (WGS) entry which is preliminary data.</text>
</comment>
<keyword evidence="3" id="KW-1185">Reference proteome</keyword>
<gene>
    <name evidence="2" type="ORF">GCM10007420_17870</name>
</gene>
<dbReference type="Pfam" id="PF09601">
    <property type="entry name" value="DUF2459"/>
    <property type="match status" value="1"/>
</dbReference>
<organism evidence="2 3">
    <name type="scientific">Glycocaulis albus</name>
    <dbReference type="NCBI Taxonomy" id="1382801"/>
    <lineage>
        <taxon>Bacteria</taxon>
        <taxon>Pseudomonadati</taxon>
        <taxon>Pseudomonadota</taxon>
        <taxon>Alphaproteobacteria</taxon>
        <taxon>Maricaulales</taxon>
        <taxon>Maricaulaceae</taxon>
        <taxon>Glycocaulis</taxon>
    </lineage>
</organism>
<evidence type="ECO:0000256" key="1">
    <source>
        <dbReference type="SAM" id="SignalP"/>
    </source>
</evidence>
<evidence type="ECO:0008006" key="4">
    <source>
        <dbReference type="Google" id="ProtNLM"/>
    </source>
</evidence>
<dbReference type="Proteomes" id="UP000648722">
    <property type="component" value="Unassembled WGS sequence"/>
</dbReference>
<name>A0ABQ1XT30_9PROT</name>
<feature type="signal peptide" evidence="1">
    <location>
        <begin position="1"/>
        <end position="19"/>
    </location>
</feature>
<accession>A0ABQ1XT30</accession>
<feature type="chain" id="PRO_5047282029" description="DUF2459 domain-containing protein" evidence="1">
    <location>
        <begin position="20"/>
        <end position="223"/>
    </location>
</feature>